<organism evidence="1">
    <name type="scientific">hydrothermal vent metagenome</name>
    <dbReference type="NCBI Taxonomy" id="652676"/>
    <lineage>
        <taxon>unclassified sequences</taxon>
        <taxon>metagenomes</taxon>
        <taxon>ecological metagenomes</taxon>
    </lineage>
</organism>
<evidence type="ECO:0000313" key="1">
    <source>
        <dbReference type="EMBL" id="SFV68644.1"/>
    </source>
</evidence>
<name>A0A1W1CS84_9ZZZZ</name>
<dbReference type="AlphaFoldDB" id="A0A1W1CS84"/>
<sequence>MQTVVIKKYGCFFELNKESESIYLYDYFKGEVLLETRGKLSQIENTLGKRLEQEFDIKLVDFNVEHLDQSEEELLNSF</sequence>
<dbReference type="EMBL" id="FPHF01000107">
    <property type="protein sequence ID" value="SFV68644.1"/>
    <property type="molecule type" value="Genomic_DNA"/>
</dbReference>
<proteinExistence type="predicted"/>
<accession>A0A1W1CS84</accession>
<gene>
    <name evidence="1" type="ORF">MNB_SM-4-1690</name>
</gene>
<reference evidence="1" key="1">
    <citation type="submission" date="2016-10" db="EMBL/GenBank/DDBJ databases">
        <authorList>
            <person name="de Groot N.N."/>
        </authorList>
    </citation>
    <scope>NUCLEOTIDE SEQUENCE</scope>
</reference>
<protein>
    <submittedName>
        <fullName evidence="1">Uncharacterized protein</fullName>
    </submittedName>
</protein>